<dbReference type="Pfam" id="PF02371">
    <property type="entry name" value="Transposase_20"/>
    <property type="match status" value="1"/>
</dbReference>
<feature type="domain" description="Transposase IS116/IS110/IS902 C-terminal" evidence="1">
    <location>
        <begin position="24"/>
        <end position="75"/>
    </location>
</feature>
<name>A0ABT9WXU4_9BACI</name>
<evidence type="ECO:0000313" key="3">
    <source>
        <dbReference type="Proteomes" id="UP001223586"/>
    </source>
</evidence>
<dbReference type="EMBL" id="JAUSTT010000034">
    <property type="protein sequence ID" value="MDQ0178117.1"/>
    <property type="molecule type" value="Genomic_DNA"/>
</dbReference>
<organism evidence="2 3">
    <name type="scientific">Bacillus chungangensis</name>
    <dbReference type="NCBI Taxonomy" id="587633"/>
    <lineage>
        <taxon>Bacteria</taxon>
        <taxon>Bacillati</taxon>
        <taxon>Bacillota</taxon>
        <taxon>Bacilli</taxon>
        <taxon>Bacillales</taxon>
        <taxon>Bacillaceae</taxon>
        <taxon>Bacillus</taxon>
    </lineage>
</organism>
<comment type="caution">
    <text evidence="2">The sequence shown here is derived from an EMBL/GenBank/DDBJ whole genome shotgun (WGS) entry which is preliminary data.</text>
</comment>
<accession>A0ABT9WXU4</accession>
<reference evidence="2 3" key="1">
    <citation type="submission" date="2023-07" db="EMBL/GenBank/DDBJ databases">
        <title>Genomic Encyclopedia of Type Strains, Phase IV (KMG-IV): sequencing the most valuable type-strain genomes for metagenomic binning, comparative biology and taxonomic classification.</title>
        <authorList>
            <person name="Goeker M."/>
        </authorList>
    </citation>
    <scope>NUCLEOTIDE SEQUENCE [LARGE SCALE GENOMIC DNA]</scope>
    <source>
        <strain evidence="2 3">DSM 23837</strain>
    </source>
</reference>
<evidence type="ECO:0000259" key="1">
    <source>
        <dbReference type="Pfam" id="PF02371"/>
    </source>
</evidence>
<gene>
    <name evidence="2" type="ORF">J2S08_004020</name>
</gene>
<keyword evidence="3" id="KW-1185">Reference proteome</keyword>
<protein>
    <submittedName>
        <fullName evidence="2">Transposase</fullName>
    </submittedName>
</protein>
<proteinExistence type="predicted"/>
<dbReference type="Proteomes" id="UP001223586">
    <property type="component" value="Unassembled WGS sequence"/>
</dbReference>
<sequence>MMWKSILFLEEIPKKELNLILYTELLLSFPFVSENIACTLIGVIGDIDRFNTYKEFKKYLGVSAENSQSGTSVRSAK</sequence>
<dbReference type="InterPro" id="IPR003346">
    <property type="entry name" value="Transposase_20"/>
</dbReference>
<evidence type="ECO:0000313" key="2">
    <source>
        <dbReference type="EMBL" id="MDQ0178117.1"/>
    </source>
</evidence>